<organism evidence="2 3">
    <name type="scientific">Helianthus annuus</name>
    <name type="common">Common sunflower</name>
    <dbReference type="NCBI Taxonomy" id="4232"/>
    <lineage>
        <taxon>Eukaryota</taxon>
        <taxon>Viridiplantae</taxon>
        <taxon>Streptophyta</taxon>
        <taxon>Embryophyta</taxon>
        <taxon>Tracheophyta</taxon>
        <taxon>Spermatophyta</taxon>
        <taxon>Magnoliopsida</taxon>
        <taxon>eudicotyledons</taxon>
        <taxon>Gunneridae</taxon>
        <taxon>Pentapetalae</taxon>
        <taxon>asterids</taxon>
        <taxon>campanulids</taxon>
        <taxon>Asterales</taxon>
        <taxon>Asteraceae</taxon>
        <taxon>Asteroideae</taxon>
        <taxon>Heliantheae alliance</taxon>
        <taxon>Heliantheae</taxon>
        <taxon>Helianthus</taxon>
    </lineage>
</organism>
<protein>
    <submittedName>
        <fullName evidence="2">Uncharacterized protein</fullName>
    </submittedName>
</protein>
<dbReference type="EMBL" id="MNCJ02000318">
    <property type="protein sequence ID" value="KAF5815524.1"/>
    <property type="molecule type" value="Genomic_DNA"/>
</dbReference>
<evidence type="ECO:0000313" key="2">
    <source>
        <dbReference type="EMBL" id="KAF5815524.1"/>
    </source>
</evidence>
<dbReference type="AlphaFoldDB" id="A0A9K3NWY3"/>
<keyword evidence="1" id="KW-0812">Transmembrane</keyword>
<comment type="caution">
    <text evidence="2">The sequence shown here is derived from an EMBL/GenBank/DDBJ whole genome shotgun (WGS) entry which is preliminary data.</text>
</comment>
<evidence type="ECO:0000256" key="1">
    <source>
        <dbReference type="SAM" id="Phobius"/>
    </source>
</evidence>
<reference evidence="2" key="2">
    <citation type="submission" date="2020-06" db="EMBL/GenBank/DDBJ databases">
        <title>Helianthus annuus Genome sequencing and assembly Release 2.</title>
        <authorList>
            <person name="Gouzy J."/>
            <person name="Langlade N."/>
            <person name="Munos S."/>
        </authorList>
    </citation>
    <scope>NUCLEOTIDE SEQUENCE</scope>
    <source>
        <tissue evidence="2">Leaves</tissue>
    </source>
</reference>
<keyword evidence="3" id="KW-1185">Reference proteome</keyword>
<evidence type="ECO:0000313" key="3">
    <source>
        <dbReference type="Proteomes" id="UP000215914"/>
    </source>
</evidence>
<dbReference type="Gramene" id="mRNA:HanXRQr2_Chr03g0124041">
    <property type="protein sequence ID" value="CDS:HanXRQr2_Chr03g0124041.1"/>
    <property type="gene ID" value="HanXRQr2_Chr03g0124041"/>
</dbReference>
<dbReference type="Proteomes" id="UP000215914">
    <property type="component" value="Unassembled WGS sequence"/>
</dbReference>
<sequence>MKRLRLRVIRSGGDLVYQSLSFRNQNFIFVISLLVIILIVFFLIILILVVFLVVFGRRSGLRRWQRWRRSSSFRLEIAGNGFHNRFRV</sequence>
<keyword evidence="1" id="KW-1133">Transmembrane helix</keyword>
<gene>
    <name evidence="2" type="ORF">HanXRQr2_Chr03g0124041</name>
</gene>
<reference evidence="2" key="1">
    <citation type="journal article" date="2017" name="Nature">
        <title>The sunflower genome provides insights into oil metabolism, flowering and Asterid evolution.</title>
        <authorList>
            <person name="Badouin H."/>
            <person name="Gouzy J."/>
            <person name="Grassa C.J."/>
            <person name="Murat F."/>
            <person name="Staton S.E."/>
            <person name="Cottret L."/>
            <person name="Lelandais-Briere C."/>
            <person name="Owens G.L."/>
            <person name="Carrere S."/>
            <person name="Mayjonade B."/>
            <person name="Legrand L."/>
            <person name="Gill N."/>
            <person name="Kane N.C."/>
            <person name="Bowers J.E."/>
            <person name="Hubner S."/>
            <person name="Bellec A."/>
            <person name="Berard A."/>
            <person name="Berges H."/>
            <person name="Blanchet N."/>
            <person name="Boniface M.C."/>
            <person name="Brunel D."/>
            <person name="Catrice O."/>
            <person name="Chaidir N."/>
            <person name="Claudel C."/>
            <person name="Donnadieu C."/>
            <person name="Faraut T."/>
            <person name="Fievet G."/>
            <person name="Helmstetter N."/>
            <person name="King M."/>
            <person name="Knapp S.J."/>
            <person name="Lai Z."/>
            <person name="Le Paslier M.C."/>
            <person name="Lippi Y."/>
            <person name="Lorenzon L."/>
            <person name="Mandel J.R."/>
            <person name="Marage G."/>
            <person name="Marchand G."/>
            <person name="Marquand E."/>
            <person name="Bret-Mestries E."/>
            <person name="Morien E."/>
            <person name="Nambeesan S."/>
            <person name="Nguyen T."/>
            <person name="Pegot-Espagnet P."/>
            <person name="Pouilly N."/>
            <person name="Raftis F."/>
            <person name="Sallet E."/>
            <person name="Schiex T."/>
            <person name="Thomas J."/>
            <person name="Vandecasteele C."/>
            <person name="Vares D."/>
            <person name="Vear F."/>
            <person name="Vautrin S."/>
            <person name="Crespi M."/>
            <person name="Mangin B."/>
            <person name="Burke J.M."/>
            <person name="Salse J."/>
            <person name="Munos S."/>
            <person name="Vincourt P."/>
            <person name="Rieseberg L.H."/>
            <person name="Langlade N.B."/>
        </authorList>
    </citation>
    <scope>NUCLEOTIDE SEQUENCE</scope>
    <source>
        <tissue evidence="2">Leaves</tissue>
    </source>
</reference>
<name>A0A9K3NWY3_HELAN</name>
<accession>A0A9K3NWY3</accession>
<feature type="transmembrane region" description="Helical" evidence="1">
    <location>
        <begin position="27"/>
        <end position="56"/>
    </location>
</feature>
<proteinExistence type="predicted"/>
<keyword evidence="1" id="KW-0472">Membrane</keyword>